<feature type="region of interest" description="Disordered" evidence="1">
    <location>
        <begin position="191"/>
        <end position="269"/>
    </location>
</feature>
<reference evidence="3 6" key="2">
    <citation type="submission" date="2024-01" db="EMBL/GenBank/DDBJ databases">
        <title>Genome mining of biosynthetic gene clusters to explore secondary metabolites of Streptomyces sp.</title>
        <authorList>
            <person name="Baig A."/>
            <person name="Ajitkumar Shintre N."/>
            <person name="Kumar H."/>
            <person name="Anbarasu A."/>
            <person name="Ramaiah S."/>
        </authorList>
    </citation>
    <scope>NUCLEOTIDE SEQUENCE [LARGE SCALE GENOMIC DNA]</scope>
    <source>
        <strain evidence="3 6">A01</strain>
    </source>
</reference>
<dbReference type="GeneID" id="91390894"/>
<dbReference type="Proteomes" id="UP000467124">
    <property type="component" value="Unassembled WGS sequence"/>
</dbReference>
<dbReference type="Pfam" id="PF03729">
    <property type="entry name" value="DUF308"/>
    <property type="match status" value="1"/>
</dbReference>
<dbReference type="Proteomes" id="UP001585053">
    <property type="component" value="Unassembled WGS sequence"/>
</dbReference>
<comment type="caution">
    <text evidence="4">The sequence shown here is derived from an EMBL/GenBank/DDBJ whole genome shotgun (WGS) entry which is preliminary data.</text>
</comment>
<dbReference type="InterPro" id="IPR005325">
    <property type="entry name" value="DUF308_memb"/>
</dbReference>
<keyword evidence="6" id="KW-1185">Reference proteome</keyword>
<organism evidence="4 5">
    <name type="scientific">Nocardiopsis alba</name>
    <dbReference type="NCBI Taxonomy" id="53437"/>
    <lineage>
        <taxon>Bacteria</taxon>
        <taxon>Bacillati</taxon>
        <taxon>Actinomycetota</taxon>
        <taxon>Actinomycetes</taxon>
        <taxon>Streptosporangiales</taxon>
        <taxon>Nocardiopsidaceae</taxon>
        <taxon>Nocardiopsis</taxon>
    </lineage>
</organism>
<evidence type="ECO:0000313" key="5">
    <source>
        <dbReference type="Proteomes" id="UP000467124"/>
    </source>
</evidence>
<accession>A0A7K2ITJ4</accession>
<evidence type="ECO:0000313" key="4">
    <source>
        <dbReference type="EMBL" id="MYR33288.1"/>
    </source>
</evidence>
<dbReference type="GO" id="GO:0005886">
    <property type="term" value="C:plasma membrane"/>
    <property type="evidence" value="ECO:0007669"/>
    <property type="project" value="TreeGrafter"/>
</dbReference>
<name>A0A7K2ITJ4_9ACTN</name>
<feature type="transmembrane region" description="Helical" evidence="2">
    <location>
        <begin position="44"/>
        <end position="64"/>
    </location>
</feature>
<sequence>MVRNALAGDMLGELSRHWWVLVVRGGAAVIFGLLALIWPGMTLLALAIVFGVYALVDGIALGVFAYRAEPGTRTPLIVQSVIGVLLGLGALFWPVVAILALVFLIGAWAIVTGIAEMVTAVRLRSRIDSEWMLIFVGALSVIFGLMLWFWPLAGAQAVVLVVAVYAIVFGVVMAVAGFRLKGSADTLAEDEGGAMTADADDRTTAETEGTSEEEREVSPFDEGYADGYRAGYEGDRNAPRENTEENETVDPRAGRHRAPKKRPDDPGAL</sequence>
<dbReference type="EMBL" id="JAYMRS010000009">
    <property type="protein sequence ID" value="MFB8770164.1"/>
    <property type="molecule type" value="Genomic_DNA"/>
</dbReference>
<dbReference type="RefSeq" id="WP_014913048.1">
    <property type="nucleotide sequence ID" value="NZ_BAZE01000003.1"/>
</dbReference>
<dbReference type="InterPro" id="IPR052712">
    <property type="entry name" value="Acid_resist_chaperone_HdeD"/>
</dbReference>
<gene>
    <name evidence="4" type="ORF">GTW20_13705</name>
    <name evidence="3" type="ORF">VSQ78_20890</name>
</gene>
<dbReference type="AlphaFoldDB" id="A0A7K2ITJ4"/>
<evidence type="ECO:0000256" key="1">
    <source>
        <dbReference type="SAM" id="MobiDB-lite"/>
    </source>
</evidence>
<feature type="transmembrane region" description="Helical" evidence="2">
    <location>
        <begin position="131"/>
        <end position="151"/>
    </location>
</feature>
<feature type="transmembrane region" description="Helical" evidence="2">
    <location>
        <begin position="18"/>
        <end position="38"/>
    </location>
</feature>
<dbReference type="PANTHER" id="PTHR34989:SF1">
    <property type="entry name" value="PROTEIN HDED"/>
    <property type="match status" value="1"/>
</dbReference>
<feature type="transmembrane region" description="Helical" evidence="2">
    <location>
        <begin position="157"/>
        <end position="178"/>
    </location>
</feature>
<feature type="transmembrane region" description="Helical" evidence="2">
    <location>
        <begin position="76"/>
        <end position="93"/>
    </location>
</feature>
<protein>
    <submittedName>
        <fullName evidence="4">HdeD family acid-resistance protein</fullName>
    </submittedName>
</protein>
<evidence type="ECO:0000313" key="3">
    <source>
        <dbReference type="EMBL" id="MFB8770164.1"/>
    </source>
</evidence>
<evidence type="ECO:0000313" key="6">
    <source>
        <dbReference type="Proteomes" id="UP001585053"/>
    </source>
</evidence>
<keyword evidence="2" id="KW-0812">Transmembrane</keyword>
<feature type="compositionally biased region" description="Basic and acidic residues" evidence="1">
    <location>
        <begin position="232"/>
        <end position="253"/>
    </location>
</feature>
<keyword evidence="2" id="KW-0472">Membrane</keyword>
<proteinExistence type="predicted"/>
<dbReference type="EMBL" id="WWHY01000001">
    <property type="protein sequence ID" value="MYR33288.1"/>
    <property type="molecule type" value="Genomic_DNA"/>
</dbReference>
<dbReference type="OMA" id="LFAIWFF"/>
<keyword evidence="2" id="KW-1133">Transmembrane helix</keyword>
<reference evidence="4 5" key="1">
    <citation type="journal article" date="2019" name="Nat. Commun.">
        <title>The antimicrobial potential of Streptomyces from insect microbiomes.</title>
        <authorList>
            <person name="Chevrette M.G."/>
            <person name="Carlson C.M."/>
            <person name="Ortega H.E."/>
            <person name="Thomas C."/>
            <person name="Ananiev G.E."/>
            <person name="Barns K.J."/>
            <person name="Book A.J."/>
            <person name="Cagnazzo J."/>
            <person name="Carlos C."/>
            <person name="Flanigan W."/>
            <person name="Grubbs K.J."/>
            <person name="Horn H.A."/>
            <person name="Hoffmann F.M."/>
            <person name="Klassen J.L."/>
            <person name="Knack J.J."/>
            <person name="Lewin G.R."/>
            <person name="McDonald B.R."/>
            <person name="Muller L."/>
            <person name="Melo W.G.P."/>
            <person name="Pinto-Tomas A.A."/>
            <person name="Schmitz A."/>
            <person name="Wendt-Pienkowski E."/>
            <person name="Wildman S."/>
            <person name="Zhao M."/>
            <person name="Zhang F."/>
            <person name="Bugni T.S."/>
            <person name="Andes D.R."/>
            <person name="Pupo M.T."/>
            <person name="Currie C.R."/>
        </authorList>
    </citation>
    <scope>NUCLEOTIDE SEQUENCE [LARGE SCALE GENOMIC DNA]</scope>
    <source>
        <strain evidence="4 5">SID5840</strain>
    </source>
</reference>
<dbReference type="PANTHER" id="PTHR34989">
    <property type="entry name" value="PROTEIN HDED"/>
    <property type="match status" value="1"/>
</dbReference>
<evidence type="ECO:0000256" key="2">
    <source>
        <dbReference type="SAM" id="Phobius"/>
    </source>
</evidence>